<name>A0A9P1C1C6_9DINO</name>
<dbReference type="EMBL" id="CAMXCT030000790">
    <property type="protein sequence ID" value="CAL4770622.1"/>
    <property type="molecule type" value="Genomic_DNA"/>
</dbReference>
<dbReference type="Proteomes" id="UP001152797">
    <property type="component" value="Unassembled WGS sequence"/>
</dbReference>
<evidence type="ECO:0000313" key="3">
    <source>
        <dbReference type="Proteomes" id="UP001152797"/>
    </source>
</evidence>
<accession>A0A9P1C1C6</accession>
<dbReference type="OrthoDB" id="410769at2759"/>
<reference evidence="2 3" key="2">
    <citation type="submission" date="2024-05" db="EMBL/GenBank/DDBJ databases">
        <authorList>
            <person name="Chen Y."/>
            <person name="Shah S."/>
            <person name="Dougan E. K."/>
            <person name="Thang M."/>
            <person name="Chan C."/>
        </authorList>
    </citation>
    <scope>NUCLEOTIDE SEQUENCE [LARGE SCALE GENOMIC DNA]</scope>
</reference>
<proteinExistence type="predicted"/>
<evidence type="ECO:0000313" key="1">
    <source>
        <dbReference type="EMBL" id="CAI3983310.1"/>
    </source>
</evidence>
<dbReference type="EMBL" id="CAMXCT020000790">
    <property type="protein sequence ID" value="CAL1136685.1"/>
    <property type="molecule type" value="Genomic_DNA"/>
</dbReference>
<dbReference type="AlphaFoldDB" id="A0A9P1C1C6"/>
<evidence type="ECO:0000313" key="2">
    <source>
        <dbReference type="EMBL" id="CAL4770622.1"/>
    </source>
</evidence>
<gene>
    <name evidence="1" type="ORF">C1SCF055_LOCUS10931</name>
</gene>
<protein>
    <submittedName>
        <fullName evidence="1">Uncharacterized protein</fullName>
    </submittedName>
</protein>
<comment type="caution">
    <text evidence="1">The sequence shown here is derived from an EMBL/GenBank/DDBJ whole genome shotgun (WGS) entry which is preliminary data.</text>
</comment>
<sequence>MCILLLCWTYSTDEEFQWLEYFAGEANLTSVMASAMYTCGKFDILYNEQPEHRKSNYMDLTHASGYGLALLCILRCRVGDFAAHLGLKCSSLCKMNHGTSQRSACASVGFWEYPSVYTANVLIERSCTMVALVTALGGLWSLEQPSGSVLEYYPTWRHLMAKIFENGGIHSVTTVRWWMGHYNAPTPKRHWGASNSPLIRKIDKGVLQGWKKKSTSTPVVKYRDSQGREKYKGTKDLRKTEVYPVAFAREILDSVEAMKASTHGQPALPNPLPTAFETFTTMKWSTDDDIWGFVDFAQLFNYIRNNRSLRIPSEWKAVVPKTM</sequence>
<keyword evidence="3" id="KW-1185">Reference proteome</keyword>
<dbReference type="EMBL" id="CAMXCT010000790">
    <property type="protein sequence ID" value="CAI3983310.1"/>
    <property type="molecule type" value="Genomic_DNA"/>
</dbReference>
<reference evidence="1" key="1">
    <citation type="submission" date="2022-10" db="EMBL/GenBank/DDBJ databases">
        <authorList>
            <person name="Chen Y."/>
            <person name="Dougan E. K."/>
            <person name="Chan C."/>
            <person name="Rhodes N."/>
            <person name="Thang M."/>
        </authorList>
    </citation>
    <scope>NUCLEOTIDE SEQUENCE</scope>
</reference>
<organism evidence="1">
    <name type="scientific">Cladocopium goreaui</name>
    <dbReference type="NCBI Taxonomy" id="2562237"/>
    <lineage>
        <taxon>Eukaryota</taxon>
        <taxon>Sar</taxon>
        <taxon>Alveolata</taxon>
        <taxon>Dinophyceae</taxon>
        <taxon>Suessiales</taxon>
        <taxon>Symbiodiniaceae</taxon>
        <taxon>Cladocopium</taxon>
    </lineage>
</organism>